<dbReference type="GO" id="GO:0016787">
    <property type="term" value="F:hydrolase activity"/>
    <property type="evidence" value="ECO:0007669"/>
    <property type="project" value="UniProtKB-KW"/>
</dbReference>
<keyword evidence="10" id="KW-0675">Receptor</keyword>
<keyword evidence="5" id="KW-0547">Nucleotide-binding</keyword>
<evidence type="ECO:0000256" key="1">
    <source>
        <dbReference type="ARBA" id="ARBA00004389"/>
    </source>
</evidence>
<sequence>MDSIFSPSTPILIVATLLIALVPILLHFLIFKSSAAAASIPKFLILGPSGSGKTSLCLWFEKGPEEGAVVAATQTSQTTLSLECGLPASICASCSQYRSENDPSLQKEVKRFFMVDTPGHAKLRHIAMAELDKPKVRGLIFVVDSADDMTKVAEYLHDVLLALQKRAGKEKISLLIACNKNDLFTALPATRIKAMLEKEITRIRESRAKGLRDSGVAGVDAVDADDENEWLGEGGKGEFKMEMMEEVGVDVTFKGGSVGKGDCAHWRQWLGRCL</sequence>
<accession>A0A3N4L918</accession>
<organism evidence="11 12">
    <name type="scientific">Terfezia boudieri ATCC MYA-4762</name>
    <dbReference type="NCBI Taxonomy" id="1051890"/>
    <lineage>
        <taxon>Eukaryota</taxon>
        <taxon>Fungi</taxon>
        <taxon>Dikarya</taxon>
        <taxon>Ascomycota</taxon>
        <taxon>Pezizomycotina</taxon>
        <taxon>Pezizomycetes</taxon>
        <taxon>Pezizales</taxon>
        <taxon>Pezizaceae</taxon>
        <taxon>Terfezia</taxon>
    </lineage>
</organism>
<dbReference type="GO" id="GO:0005789">
    <property type="term" value="C:endoplasmic reticulum membrane"/>
    <property type="evidence" value="ECO:0007669"/>
    <property type="project" value="UniProtKB-SubCell"/>
</dbReference>
<dbReference type="Pfam" id="PF09439">
    <property type="entry name" value="SRPRB"/>
    <property type="match status" value="1"/>
</dbReference>
<evidence type="ECO:0000256" key="5">
    <source>
        <dbReference type="ARBA" id="ARBA00022741"/>
    </source>
</evidence>
<dbReference type="InterPro" id="IPR019009">
    <property type="entry name" value="SRP_receptor_beta_su"/>
</dbReference>
<dbReference type="STRING" id="1051890.A0A3N4L918"/>
<dbReference type="InterPro" id="IPR027417">
    <property type="entry name" value="P-loop_NTPase"/>
</dbReference>
<keyword evidence="12" id="KW-1185">Reference proteome</keyword>
<dbReference type="GO" id="GO:0005525">
    <property type="term" value="F:GTP binding"/>
    <property type="evidence" value="ECO:0007669"/>
    <property type="project" value="UniProtKB-KW"/>
</dbReference>
<name>A0A3N4L918_9PEZI</name>
<keyword evidence="7" id="KW-1133">Transmembrane helix</keyword>
<keyword evidence="8" id="KW-0342">GTP-binding</keyword>
<evidence type="ECO:0000313" key="12">
    <source>
        <dbReference type="Proteomes" id="UP000267821"/>
    </source>
</evidence>
<dbReference type="SUPFAM" id="SSF52540">
    <property type="entry name" value="P-loop containing nucleoside triphosphate hydrolases"/>
    <property type="match status" value="1"/>
</dbReference>
<dbReference type="InParanoid" id="A0A3N4L918"/>
<evidence type="ECO:0000256" key="8">
    <source>
        <dbReference type="ARBA" id="ARBA00023134"/>
    </source>
</evidence>
<reference evidence="11 12" key="1">
    <citation type="journal article" date="2018" name="Nat. Ecol. Evol.">
        <title>Pezizomycetes genomes reveal the molecular basis of ectomycorrhizal truffle lifestyle.</title>
        <authorList>
            <person name="Murat C."/>
            <person name="Payen T."/>
            <person name="Noel B."/>
            <person name="Kuo A."/>
            <person name="Morin E."/>
            <person name="Chen J."/>
            <person name="Kohler A."/>
            <person name="Krizsan K."/>
            <person name="Balestrini R."/>
            <person name="Da Silva C."/>
            <person name="Montanini B."/>
            <person name="Hainaut M."/>
            <person name="Levati E."/>
            <person name="Barry K.W."/>
            <person name="Belfiori B."/>
            <person name="Cichocki N."/>
            <person name="Clum A."/>
            <person name="Dockter R.B."/>
            <person name="Fauchery L."/>
            <person name="Guy J."/>
            <person name="Iotti M."/>
            <person name="Le Tacon F."/>
            <person name="Lindquist E.A."/>
            <person name="Lipzen A."/>
            <person name="Malagnac F."/>
            <person name="Mello A."/>
            <person name="Molinier V."/>
            <person name="Miyauchi S."/>
            <person name="Poulain J."/>
            <person name="Riccioni C."/>
            <person name="Rubini A."/>
            <person name="Sitrit Y."/>
            <person name="Splivallo R."/>
            <person name="Traeger S."/>
            <person name="Wang M."/>
            <person name="Zifcakova L."/>
            <person name="Wipf D."/>
            <person name="Zambonelli A."/>
            <person name="Paolocci F."/>
            <person name="Nowrousian M."/>
            <person name="Ottonello S."/>
            <person name="Baldrian P."/>
            <person name="Spatafora J.W."/>
            <person name="Henrissat B."/>
            <person name="Nagy L.G."/>
            <person name="Aury J.M."/>
            <person name="Wincker P."/>
            <person name="Grigoriev I.V."/>
            <person name="Bonfante P."/>
            <person name="Martin F.M."/>
        </authorList>
    </citation>
    <scope>NUCLEOTIDE SEQUENCE [LARGE SCALE GENOMIC DNA]</scope>
    <source>
        <strain evidence="11 12">ATCC MYA-4762</strain>
    </source>
</reference>
<dbReference type="Proteomes" id="UP000267821">
    <property type="component" value="Unassembled WGS sequence"/>
</dbReference>
<evidence type="ECO:0000256" key="4">
    <source>
        <dbReference type="ARBA" id="ARBA00022692"/>
    </source>
</evidence>
<evidence type="ECO:0000256" key="10">
    <source>
        <dbReference type="ARBA" id="ARBA00023170"/>
    </source>
</evidence>
<proteinExistence type="inferred from homology"/>
<evidence type="ECO:0000256" key="7">
    <source>
        <dbReference type="ARBA" id="ARBA00022989"/>
    </source>
</evidence>
<evidence type="ECO:0000256" key="3">
    <source>
        <dbReference type="ARBA" id="ARBA00020256"/>
    </source>
</evidence>
<comment type="subcellular location">
    <subcellularLocation>
        <location evidence="1">Endoplasmic reticulum membrane</location>
        <topology evidence="1">Single-pass membrane protein</topology>
    </subcellularLocation>
</comment>
<gene>
    <name evidence="11" type="ORF">L211DRAFT_830589</name>
</gene>
<dbReference type="Gene3D" id="3.40.50.300">
    <property type="entry name" value="P-loop containing nucleotide triphosphate hydrolases"/>
    <property type="match status" value="1"/>
</dbReference>
<keyword evidence="4" id="KW-0812">Transmembrane</keyword>
<comment type="similarity">
    <text evidence="2">Belongs to the SRP receptor beta subunit family.</text>
</comment>
<evidence type="ECO:0000256" key="9">
    <source>
        <dbReference type="ARBA" id="ARBA00023136"/>
    </source>
</evidence>
<evidence type="ECO:0000256" key="2">
    <source>
        <dbReference type="ARBA" id="ARBA00005619"/>
    </source>
</evidence>
<dbReference type="EMBL" id="ML121589">
    <property type="protein sequence ID" value="RPB19394.1"/>
    <property type="molecule type" value="Genomic_DNA"/>
</dbReference>
<keyword evidence="9" id="KW-0472">Membrane</keyword>
<protein>
    <recommendedName>
        <fullName evidence="3">Signal recognition particle receptor subunit beta</fullName>
    </recommendedName>
</protein>
<dbReference type="FunCoup" id="A0A3N4L918">
    <property type="interactions" value="613"/>
</dbReference>
<evidence type="ECO:0000256" key="6">
    <source>
        <dbReference type="ARBA" id="ARBA00022824"/>
    </source>
</evidence>
<evidence type="ECO:0000313" key="11">
    <source>
        <dbReference type="EMBL" id="RPB19394.1"/>
    </source>
</evidence>
<dbReference type="AlphaFoldDB" id="A0A3N4L918"/>
<keyword evidence="6" id="KW-0256">Endoplasmic reticulum</keyword>
<dbReference type="OrthoDB" id="41266at2759"/>
<keyword evidence="11" id="KW-0378">Hydrolase</keyword>